<dbReference type="SUPFAM" id="SSF143011">
    <property type="entry name" value="RelE-like"/>
    <property type="match status" value="1"/>
</dbReference>
<evidence type="ECO:0000313" key="4">
    <source>
        <dbReference type="Proteomes" id="UP000516052"/>
    </source>
</evidence>
<evidence type="ECO:0000313" key="3">
    <source>
        <dbReference type="EMBL" id="QNP70165.1"/>
    </source>
</evidence>
<protein>
    <submittedName>
        <fullName evidence="3">Type II toxin-antitoxin system RelE/ParE family toxin</fullName>
    </submittedName>
</protein>
<keyword evidence="4" id="KW-1185">Reference proteome</keyword>
<proteinExistence type="inferred from homology"/>
<dbReference type="PANTHER" id="PTHR35601">
    <property type="entry name" value="TOXIN RELE"/>
    <property type="match status" value="1"/>
</dbReference>
<dbReference type="RefSeq" id="WP_187747184.1">
    <property type="nucleotide sequence ID" value="NZ_CP060828.1"/>
</dbReference>
<dbReference type="KEGG" id="sroi:IAG44_12365"/>
<gene>
    <name evidence="3" type="ORF">IAG44_12365</name>
</gene>
<dbReference type="Pfam" id="PF05016">
    <property type="entry name" value="ParE_toxin"/>
    <property type="match status" value="1"/>
</dbReference>
<name>A0A7H0IBJ9_9ACTN</name>
<sequence length="89" mass="10424">MKYAFEFTAAARRQLRTLDQTTALRVLHALSRLGDDPYRDDADVKKLSGADDLYRLRVGMYRIAYRIDDGKLIILVVRVGHRRDVYRRP</sequence>
<dbReference type="InterPro" id="IPR007712">
    <property type="entry name" value="RelE/ParE_toxin"/>
</dbReference>
<keyword evidence="2" id="KW-1277">Toxin-antitoxin system</keyword>
<organism evidence="3 4">
    <name type="scientific">Streptomyces roseirectus</name>
    <dbReference type="NCBI Taxonomy" id="2768066"/>
    <lineage>
        <taxon>Bacteria</taxon>
        <taxon>Bacillati</taxon>
        <taxon>Actinomycetota</taxon>
        <taxon>Actinomycetes</taxon>
        <taxon>Kitasatosporales</taxon>
        <taxon>Streptomycetaceae</taxon>
        <taxon>Streptomyces</taxon>
    </lineage>
</organism>
<reference evidence="3 4" key="1">
    <citation type="submission" date="2020-08" db="EMBL/GenBank/DDBJ databases">
        <title>A novel species.</title>
        <authorList>
            <person name="Gao J."/>
        </authorList>
    </citation>
    <scope>NUCLEOTIDE SEQUENCE [LARGE SCALE GENOMIC DNA]</scope>
    <source>
        <strain evidence="3 4">CRXT-G-22</strain>
    </source>
</reference>
<dbReference type="PANTHER" id="PTHR35601:SF1">
    <property type="entry name" value="TOXIN RELE"/>
    <property type="match status" value="1"/>
</dbReference>
<dbReference type="EMBL" id="CP060828">
    <property type="protein sequence ID" value="QNP70165.1"/>
    <property type="molecule type" value="Genomic_DNA"/>
</dbReference>
<dbReference type="Proteomes" id="UP000516052">
    <property type="component" value="Chromosome"/>
</dbReference>
<dbReference type="AlphaFoldDB" id="A0A7H0IBJ9"/>
<evidence type="ECO:0000256" key="2">
    <source>
        <dbReference type="ARBA" id="ARBA00022649"/>
    </source>
</evidence>
<dbReference type="Gene3D" id="3.30.2310.20">
    <property type="entry name" value="RelE-like"/>
    <property type="match status" value="1"/>
</dbReference>
<accession>A0A7H0IBJ9</accession>
<evidence type="ECO:0000256" key="1">
    <source>
        <dbReference type="ARBA" id="ARBA00006226"/>
    </source>
</evidence>
<dbReference type="InterPro" id="IPR035093">
    <property type="entry name" value="RelE/ParE_toxin_dom_sf"/>
</dbReference>
<comment type="similarity">
    <text evidence="1">Belongs to the RelE toxin family.</text>
</comment>